<evidence type="ECO:0000256" key="2">
    <source>
        <dbReference type="ARBA" id="ARBA00023125"/>
    </source>
</evidence>
<evidence type="ECO:0000313" key="6">
    <source>
        <dbReference type="Proteomes" id="UP000273119"/>
    </source>
</evidence>
<dbReference type="InterPro" id="IPR000485">
    <property type="entry name" value="AsnC-type_HTH_dom"/>
</dbReference>
<dbReference type="SUPFAM" id="SSF46785">
    <property type="entry name" value="Winged helix' DNA-binding domain"/>
    <property type="match status" value="1"/>
</dbReference>
<dbReference type="Proteomes" id="UP000273119">
    <property type="component" value="Unassembled WGS sequence"/>
</dbReference>
<dbReference type="PANTHER" id="PTHR30154:SF54">
    <property type="entry name" value="POSSIBLE TRANSCRIPTIONAL REGULATORY PROTEIN (PROBABLY LRP_ASNC-FAMILY)"/>
    <property type="match status" value="1"/>
</dbReference>
<evidence type="ECO:0000313" key="5">
    <source>
        <dbReference type="EMBL" id="RKW70274.1"/>
    </source>
</evidence>
<keyword evidence="6" id="KW-1185">Reference proteome</keyword>
<keyword evidence="1" id="KW-0805">Transcription regulation</keyword>
<dbReference type="AlphaFoldDB" id="A0A496PIF1"/>
<proteinExistence type="predicted"/>
<evidence type="ECO:0000256" key="3">
    <source>
        <dbReference type="ARBA" id="ARBA00023163"/>
    </source>
</evidence>
<dbReference type="PRINTS" id="PR00033">
    <property type="entry name" value="HTHASNC"/>
</dbReference>
<dbReference type="GO" id="GO:0043200">
    <property type="term" value="P:response to amino acid"/>
    <property type="evidence" value="ECO:0007669"/>
    <property type="project" value="TreeGrafter"/>
</dbReference>
<dbReference type="SMART" id="SM00344">
    <property type="entry name" value="HTH_ASNC"/>
    <property type="match status" value="1"/>
</dbReference>
<dbReference type="Gene3D" id="3.30.70.920">
    <property type="match status" value="1"/>
</dbReference>
<dbReference type="Pfam" id="PF13404">
    <property type="entry name" value="HTH_AsnC-type"/>
    <property type="match status" value="1"/>
</dbReference>
<evidence type="ECO:0000256" key="1">
    <source>
        <dbReference type="ARBA" id="ARBA00023015"/>
    </source>
</evidence>
<keyword evidence="3" id="KW-0804">Transcription</keyword>
<dbReference type="SUPFAM" id="SSF54909">
    <property type="entry name" value="Dimeric alpha+beta barrel"/>
    <property type="match status" value="1"/>
</dbReference>
<evidence type="ECO:0000259" key="4">
    <source>
        <dbReference type="PROSITE" id="PS50956"/>
    </source>
</evidence>
<gene>
    <name evidence="5" type="ORF">DWQ67_09310</name>
</gene>
<feature type="domain" description="HTH asnC-type" evidence="4">
    <location>
        <begin position="7"/>
        <end position="68"/>
    </location>
</feature>
<organism evidence="5 6">
    <name type="scientific">Galactobacter caseinivorans</name>
    <dbReference type="NCBI Taxonomy" id="2676123"/>
    <lineage>
        <taxon>Bacteria</taxon>
        <taxon>Bacillati</taxon>
        <taxon>Actinomycetota</taxon>
        <taxon>Actinomycetes</taxon>
        <taxon>Micrococcales</taxon>
        <taxon>Micrococcaceae</taxon>
        <taxon>Galactobacter</taxon>
    </lineage>
</organism>
<dbReference type="Pfam" id="PF01037">
    <property type="entry name" value="AsnC_trans_reg"/>
    <property type="match status" value="1"/>
</dbReference>
<dbReference type="InterPro" id="IPR036390">
    <property type="entry name" value="WH_DNA-bd_sf"/>
</dbReference>
<dbReference type="GO" id="GO:0043565">
    <property type="term" value="F:sequence-specific DNA binding"/>
    <property type="evidence" value="ECO:0007669"/>
    <property type="project" value="InterPro"/>
</dbReference>
<dbReference type="PANTHER" id="PTHR30154">
    <property type="entry name" value="LEUCINE-RESPONSIVE REGULATORY PROTEIN"/>
    <property type="match status" value="1"/>
</dbReference>
<dbReference type="InterPro" id="IPR019888">
    <property type="entry name" value="Tscrpt_reg_AsnC-like"/>
</dbReference>
<dbReference type="Gene3D" id="1.10.10.10">
    <property type="entry name" value="Winged helix-like DNA-binding domain superfamily/Winged helix DNA-binding domain"/>
    <property type="match status" value="1"/>
</dbReference>
<name>A0A496PIF1_9MICC</name>
<dbReference type="PROSITE" id="PS50956">
    <property type="entry name" value="HTH_ASNC_2"/>
    <property type="match status" value="1"/>
</dbReference>
<accession>A0A496PIF1</accession>
<dbReference type="InterPro" id="IPR019887">
    <property type="entry name" value="Tscrpt_reg_AsnC/Lrp_C"/>
</dbReference>
<keyword evidence="2" id="KW-0238">DNA-binding</keyword>
<dbReference type="GO" id="GO:0005829">
    <property type="term" value="C:cytosol"/>
    <property type="evidence" value="ECO:0007669"/>
    <property type="project" value="TreeGrafter"/>
</dbReference>
<sequence>MRESKELDSTDAHLLRLLVEDSRRTNASLAAELGIAQSTCLARLNALKQRGIIRRFTVDVEPASLGSALQALIFVRIRPGARHLMADFGHSMRQAPGVAQVFFLGGDEDFVLHVSLRDAQDVRDFVVEHLSAHPAVTNTRTSLVFEHLRGSEPWARPGAVRAAAREAPRA</sequence>
<dbReference type="EMBL" id="QQXL01000005">
    <property type="protein sequence ID" value="RKW70274.1"/>
    <property type="molecule type" value="Genomic_DNA"/>
</dbReference>
<reference evidence="5 6" key="1">
    <citation type="submission" date="2018-07" db="EMBL/GenBank/DDBJ databases">
        <title>Arthrobacter sp. nov., isolated from raw cow's milk with high bacterial count.</title>
        <authorList>
            <person name="Hahne J."/>
            <person name="Isele D."/>
            <person name="Lipski A."/>
        </authorList>
    </citation>
    <scope>NUCLEOTIDE SEQUENCE [LARGE SCALE GENOMIC DNA]</scope>
    <source>
        <strain evidence="5 6">JZ R-183</strain>
    </source>
</reference>
<comment type="caution">
    <text evidence="5">The sequence shown here is derived from an EMBL/GenBank/DDBJ whole genome shotgun (WGS) entry which is preliminary data.</text>
</comment>
<protein>
    <submittedName>
        <fullName evidence="5">Lrp/AsnC family transcriptional regulator</fullName>
    </submittedName>
</protein>
<dbReference type="InterPro" id="IPR036388">
    <property type="entry name" value="WH-like_DNA-bd_sf"/>
</dbReference>
<dbReference type="InterPro" id="IPR011008">
    <property type="entry name" value="Dimeric_a/b-barrel"/>
</dbReference>